<sequence length="368" mass="40135">MTPDPEALALRTMVAELEGALVGGSPERARDLMEKLTVVFLRAVDRLGPDGALAFDEAFVRLLAANAPPARARLSQVVAPFANAPRRTVRLLAYDEEAVVAGPVLRASPVLDEDDLIVVARERGPEHLLAVSQRPAIPEAVTDLLVQRGGPEIVLSAVRNRGAKLSNRSCAHILASAAATPDLRRALQLRTDVAQAQLARIGAVARASARPASPPRSVAKLGAIFRMFLARAERETPRLRELSQALLAVHMASQARRLDEPQVADWLRKGEHDKAVAAIAFVTRLPVTLVQRAHRSAEPDGFELILCAAGYGFDTFELALMSNPVWRLEPEDVERLVVDYRELRPEEAQLAIRLATAHLRRTAGERRA</sequence>
<name>A0A5B2V9W3_9HYPH</name>
<evidence type="ECO:0000313" key="2">
    <source>
        <dbReference type="Proteomes" id="UP000323142"/>
    </source>
</evidence>
<accession>A0A5B2V9W3</accession>
<dbReference type="Proteomes" id="UP000323142">
    <property type="component" value="Unassembled WGS sequence"/>
</dbReference>
<evidence type="ECO:0000313" key="1">
    <source>
        <dbReference type="EMBL" id="KAA2236293.1"/>
    </source>
</evidence>
<comment type="caution">
    <text evidence="1">The sequence shown here is derived from an EMBL/GenBank/DDBJ whole genome shotgun (WGS) entry which is preliminary data.</text>
</comment>
<gene>
    <name evidence="1" type="ORF">F0L46_16450</name>
</gene>
<reference evidence="1 2" key="2">
    <citation type="submission" date="2019-09" db="EMBL/GenBank/DDBJ databases">
        <authorList>
            <person name="Jin C."/>
        </authorList>
    </citation>
    <scope>NUCLEOTIDE SEQUENCE [LARGE SCALE GENOMIC DNA]</scope>
    <source>
        <strain evidence="1 2">BN140002</strain>
    </source>
</reference>
<proteinExistence type="predicted"/>
<dbReference type="InterPro" id="IPR019285">
    <property type="entry name" value="DUF2336"/>
</dbReference>
<dbReference type="RefSeq" id="WP_149819469.1">
    <property type="nucleotide sequence ID" value="NZ_VUOA01000028.1"/>
</dbReference>
<keyword evidence="2" id="KW-1185">Reference proteome</keyword>
<dbReference type="Pfam" id="PF10098">
    <property type="entry name" value="DUF2336"/>
    <property type="match status" value="1"/>
</dbReference>
<protein>
    <submittedName>
        <fullName evidence="1">DUF2336 domain-containing protein</fullName>
    </submittedName>
</protein>
<organism evidence="1 2">
    <name type="scientific">Salinarimonas soli</name>
    <dbReference type="NCBI Taxonomy" id="1638099"/>
    <lineage>
        <taxon>Bacteria</taxon>
        <taxon>Pseudomonadati</taxon>
        <taxon>Pseudomonadota</taxon>
        <taxon>Alphaproteobacteria</taxon>
        <taxon>Hyphomicrobiales</taxon>
        <taxon>Salinarimonadaceae</taxon>
        <taxon>Salinarimonas</taxon>
    </lineage>
</organism>
<dbReference type="OrthoDB" id="7888976at2"/>
<dbReference type="AlphaFoldDB" id="A0A5B2V9W3"/>
<reference evidence="1 2" key="1">
    <citation type="submission" date="2019-09" db="EMBL/GenBank/DDBJ databases">
        <title>Salinarimonas rosea gen. nov., sp. nov., a new member of the a-2 subgroup of the Proteobacteria.</title>
        <authorList>
            <person name="Liu J."/>
        </authorList>
    </citation>
    <scope>NUCLEOTIDE SEQUENCE [LARGE SCALE GENOMIC DNA]</scope>
    <source>
        <strain evidence="1 2">BN140002</strain>
    </source>
</reference>
<dbReference type="EMBL" id="VUOA01000028">
    <property type="protein sequence ID" value="KAA2236293.1"/>
    <property type="molecule type" value="Genomic_DNA"/>
</dbReference>